<comment type="caution">
    <text evidence="2">The sequence shown here is derived from an EMBL/GenBank/DDBJ whole genome shotgun (WGS) entry which is preliminary data.</text>
</comment>
<evidence type="ECO:0000313" key="2">
    <source>
        <dbReference type="EMBL" id="CAJ1408065.1"/>
    </source>
</evidence>
<accession>A0AA36ND51</accession>
<evidence type="ECO:0000313" key="3">
    <source>
        <dbReference type="Proteomes" id="UP001178507"/>
    </source>
</evidence>
<dbReference type="EMBL" id="CAUJNA010003703">
    <property type="protein sequence ID" value="CAJ1408065.1"/>
    <property type="molecule type" value="Genomic_DNA"/>
</dbReference>
<dbReference type="AlphaFoldDB" id="A0AA36ND51"/>
<dbReference type="Proteomes" id="UP001178507">
    <property type="component" value="Unassembled WGS sequence"/>
</dbReference>
<protein>
    <submittedName>
        <fullName evidence="2">Uncharacterized protein</fullName>
    </submittedName>
</protein>
<feature type="region of interest" description="Disordered" evidence="1">
    <location>
        <begin position="13"/>
        <end position="39"/>
    </location>
</feature>
<organism evidence="2 3">
    <name type="scientific">Effrenium voratum</name>
    <dbReference type="NCBI Taxonomy" id="2562239"/>
    <lineage>
        <taxon>Eukaryota</taxon>
        <taxon>Sar</taxon>
        <taxon>Alveolata</taxon>
        <taxon>Dinophyceae</taxon>
        <taxon>Suessiales</taxon>
        <taxon>Symbiodiniaceae</taxon>
        <taxon>Effrenium</taxon>
    </lineage>
</organism>
<proteinExistence type="predicted"/>
<reference evidence="2" key="1">
    <citation type="submission" date="2023-08" db="EMBL/GenBank/DDBJ databases">
        <authorList>
            <person name="Chen Y."/>
            <person name="Shah S."/>
            <person name="Dougan E. K."/>
            <person name="Thang M."/>
            <person name="Chan C."/>
        </authorList>
    </citation>
    <scope>NUCLEOTIDE SEQUENCE</scope>
</reference>
<sequence>MAEMERELAFFQAAAKSSGSKEAPSPVVSRSAEPAESSRWPGRLVFCEPNWAGFRTQALVEHADEATMCTELNAQAAAISTSDPTQKMCSCRRSKQLMKHPASQKTHDPLQAAVADLDAQEVGVSSQL</sequence>
<evidence type="ECO:0000256" key="1">
    <source>
        <dbReference type="SAM" id="MobiDB-lite"/>
    </source>
</evidence>
<gene>
    <name evidence="2" type="ORF">EVOR1521_LOCUS29596</name>
</gene>
<name>A0AA36ND51_9DINO</name>
<keyword evidence="3" id="KW-1185">Reference proteome</keyword>